<evidence type="ECO:0000313" key="4">
    <source>
        <dbReference type="EMBL" id="RDV16151.1"/>
    </source>
</evidence>
<dbReference type="OrthoDB" id="938897at2"/>
<sequence length="613" mass="67941">MYKPPIISIKRLVAACAFIVYAATAQKASSQPNRLELQDLSAFQNPGKSWQVVGDVTATLDKENKLNTSGGTGVLVNLPRRKGAGKDVLTTFEHGDVDVELDYMMAKGSNSGIYLQGRYELQLEDSWGKTSRSASNNGGIYERWDTSRPKGQEGYQGYAPRQNAGRAPGLWQHLKISFQAPRFDANGKKIENAKMLRVELNGVPIHENVELFGPTRGAISNEEAANGPLRIQGDHGAVAFKNMVVTHFVKPRLELTDLKYTIYPGRHEKEPFYKDIPPEAEGPSGILTSNLNTEARQFLLRYTGSLIVKEPGEYTFDLTTPGGAGVVRINNEEVVPMKYWNGTGSVKLPAGKVPVEVVYSKYMDWAQPAMALYVSGPDLRKYLISDKEVGLTDVVDPILVDPQEKPILRSFIDIPGGHRVTHAVSVGSPEELHYTYDMDHGSLVQLWRGGFLDATPMWHDRGDGSSRAIGSIQHLGKPTLSIARLASEQAAWATDTTGSAYRQRGYRLNEKEEPTFMYSVYGANVQDAISLLQNGQGIQRHISLQNTTNNLYVRLVEGEKIEEMAKGMYLVDGKSYYVRLDDADGAKPVVRNMAGRQELIIPVREKLTYSILF</sequence>
<dbReference type="InterPro" id="IPR011658">
    <property type="entry name" value="PA14_dom"/>
</dbReference>
<dbReference type="Proteomes" id="UP000256708">
    <property type="component" value="Unassembled WGS sequence"/>
</dbReference>
<dbReference type="RefSeq" id="WP_115564561.1">
    <property type="nucleotide sequence ID" value="NZ_QRGR01000005.1"/>
</dbReference>
<protein>
    <submittedName>
        <fullName evidence="4">DUF1080 domain-containing protein</fullName>
    </submittedName>
</protein>
<gene>
    <name evidence="4" type="ORF">DXT99_05635</name>
</gene>
<dbReference type="AlphaFoldDB" id="A0A3D8LFC8"/>
<evidence type="ECO:0000256" key="2">
    <source>
        <dbReference type="SAM" id="SignalP"/>
    </source>
</evidence>
<dbReference type="InterPro" id="IPR010496">
    <property type="entry name" value="AL/BT2_dom"/>
</dbReference>
<feature type="signal peptide" evidence="2">
    <location>
        <begin position="1"/>
        <end position="22"/>
    </location>
</feature>
<dbReference type="Gene3D" id="2.60.120.560">
    <property type="entry name" value="Exo-inulinase, domain 1"/>
    <property type="match status" value="1"/>
</dbReference>
<keyword evidence="5" id="KW-1185">Reference proteome</keyword>
<organism evidence="4 5">
    <name type="scientific">Pontibacter diazotrophicus</name>
    <dbReference type="NCBI Taxonomy" id="1400979"/>
    <lineage>
        <taxon>Bacteria</taxon>
        <taxon>Pseudomonadati</taxon>
        <taxon>Bacteroidota</taxon>
        <taxon>Cytophagia</taxon>
        <taxon>Cytophagales</taxon>
        <taxon>Hymenobacteraceae</taxon>
        <taxon>Pontibacter</taxon>
    </lineage>
</organism>
<feature type="chain" id="PRO_5017574112" evidence="2">
    <location>
        <begin position="23"/>
        <end position="613"/>
    </location>
</feature>
<keyword evidence="2" id="KW-0732">Signal</keyword>
<dbReference type="Pfam" id="PF06439">
    <property type="entry name" value="3keto-disac_hyd"/>
    <property type="match status" value="1"/>
</dbReference>
<comment type="caution">
    <text evidence="4">The sequence shown here is derived from an EMBL/GenBank/DDBJ whole genome shotgun (WGS) entry which is preliminary data.</text>
</comment>
<name>A0A3D8LFC8_9BACT</name>
<dbReference type="Gene3D" id="3.90.182.10">
    <property type="entry name" value="Toxin - Anthrax Protective Antigen,domain 1"/>
    <property type="match status" value="1"/>
</dbReference>
<dbReference type="SUPFAM" id="SSF56988">
    <property type="entry name" value="Anthrax protective antigen"/>
    <property type="match status" value="1"/>
</dbReference>
<evidence type="ECO:0000259" key="3">
    <source>
        <dbReference type="PROSITE" id="PS51820"/>
    </source>
</evidence>
<evidence type="ECO:0000256" key="1">
    <source>
        <dbReference type="SAM" id="MobiDB-lite"/>
    </source>
</evidence>
<dbReference type="GO" id="GO:0016787">
    <property type="term" value="F:hydrolase activity"/>
    <property type="evidence" value="ECO:0007669"/>
    <property type="project" value="InterPro"/>
</dbReference>
<feature type="region of interest" description="Disordered" evidence="1">
    <location>
        <begin position="132"/>
        <end position="154"/>
    </location>
</feature>
<accession>A0A3D8LFC8</accession>
<evidence type="ECO:0000313" key="5">
    <source>
        <dbReference type="Proteomes" id="UP000256708"/>
    </source>
</evidence>
<dbReference type="EMBL" id="QRGR01000005">
    <property type="protein sequence ID" value="RDV16151.1"/>
    <property type="molecule type" value="Genomic_DNA"/>
</dbReference>
<dbReference type="PROSITE" id="PS51820">
    <property type="entry name" value="PA14"/>
    <property type="match status" value="1"/>
</dbReference>
<proteinExistence type="predicted"/>
<feature type="domain" description="PA14" evidence="3">
    <location>
        <begin position="253"/>
        <end position="388"/>
    </location>
</feature>
<dbReference type="InterPro" id="IPR037524">
    <property type="entry name" value="PA14/GLEYA"/>
</dbReference>
<dbReference type="Pfam" id="PF07691">
    <property type="entry name" value="PA14"/>
    <property type="match status" value="1"/>
</dbReference>
<feature type="compositionally biased region" description="Basic and acidic residues" evidence="1">
    <location>
        <begin position="142"/>
        <end position="151"/>
    </location>
</feature>
<reference evidence="5" key="1">
    <citation type="submission" date="2018-08" db="EMBL/GenBank/DDBJ databases">
        <authorList>
            <person name="Liu Z.-W."/>
            <person name="Du Z.-J."/>
        </authorList>
    </citation>
    <scope>NUCLEOTIDE SEQUENCE [LARGE SCALE GENOMIC DNA]</scope>
    <source>
        <strain evidence="5">H4X</strain>
    </source>
</reference>